<keyword evidence="2" id="KW-0863">Zinc-finger</keyword>
<dbReference type="EMBL" id="JH687988">
    <property type="protein sequence ID" value="EJD34172.1"/>
    <property type="molecule type" value="Genomic_DNA"/>
</dbReference>
<evidence type="ECO:0000256" key="2">
    <source>
        <dbReference type="ARBA" id="ARBA00022771"/>
    </source>
</evidence>
<evidence type="ECO:0000313" key="6">
    <source>
        <dbReference type="Proteomes" id="UP000006514"/>
    </source>
</evidence>
<accession>J0CUX5</accession>
<name>J0CUX5_AURST</name>
<keyword evidence="1" id="KW-0479">Metal-binding</keyword>
<keyword evidence="6" id="KW-1185">Reference proteome</keyword>
<sequence>MPIAVVRHTYLGSGNSPVTCHSKNKKDAHMTIDDAHAPVKKKLHINHEHEDYCIVCRGKYEGEAICCSLCPRVFHPQCVGAPESAVNSDEIMQCLQHECHECEKDAEAAGGKLFRCRTCAAAWCQECLALDTEWSAVGNSIPEFKLLGYSKKRDASFIVCGYCKEVFTKDPGYLHSWKVYWEHVKEQLKTRKS</sequence>
<dbReference type="InterPro" id="IPR013083">
    <property type="entry name" value="Znf_RING/FYVE/PHD"/>
</dbReference>
<dbReference type="Pfam" id="PF00628">
    <property type="entry name" value="PHD"/>
    <property type="match status" value="1"/>
</dbReference>
<dbReference type="Proteomes" id="UP000006514">
    <property type="component" value="Unassembled WGS sequence"/>
</dbReference>
<dbReference type="InterPro" id="IPR011011">
    <property type="entry name" value="Znf_FYVE_PHD"/>
</dbReference>
<dbReference type="InterPro" id="IPR019786">
    <property type="entry name" value="Zinc_finger_PHD-type_CS"/>
</dbReference>
<feature type="domain" description="Zinc finger PHD-type" evidence="4">
    <location>
        <begin position="52"/>
        <end position="98"/>
    </location>
</feature>
<keyword evidence="3" id="KW-0862">Zinc</keyword>
<organism evidence="5 6">
    <name type="scientific">Auricularia subglabra (strain TFB-10046 / SS5)</name>
    <name type="common">White-rot fungus</name>
    <name type="synonym">Auricularia delicata (strain TFB10046)</name>
    <dbReference type="NCBI Taxonomy" id="717982"/>
    <lineage>
        <taxon>Eukaryota</taxon>
        <taxon>Fungi</taxon>
        <taxon>Dikarya</taxon>
        <taxon>Basidiomycota</taxon>
        <taxon>Agaricomycotina</taxon>
        <taxon>Agaricomycetes</taxon>
        <taxon>Auriculariales</taxon>
        <taxon>Auriculariaceae</taxon>
        <taxon>Auricularia</taxon>
    </lineage>
</organism>
<protein>
    <recommendedName>
        <fullName evidence="4">Zinc finger PHD-type domain-containing protein</fullName>
    </recommendedName>
</protein>
<dbReference type="InterPro" id="IPR019787">
    <property type="entry name" value="Znf_PHD-finger"/>
</dbReference>
<dbReference type="KEGG" id="adl:AURDEDRAFT_131302"/>
<gene>
    <name evidence="5" type="ORF">AURDEDRAFT_131302</name>
</gene>
<proteinExistence type="predicted"/>
<dbReference type="Gene3D" id="3.30.40.10">
    <property type="entry name" value="Zinc/RING finger domain, C3HC4 (zinc finger)"/>
    <property type="match status" value="1"/>
</dbReference>
<evidence type="ECO:0000256" key="1">
    <source>
        <dbReference type="ARBA" id="ARBA00022723"/>
    </source>
</evidence>
<dbReference type="CDD" id="cd15489">
    <property type="entry name" value="PHD_SF"/>
    <property type="match status" value="1"/>
</dbReference>
<evidence type="ECO:0000259" key="4">
    <source>
        <dbReference type="SMART" id="SM00249"/>
    </source>
</evidence>
<evidence type="ECO:0000313" key="5">
    <source>
        <dbReference type="EMBL" id="EJD34172.1"/>
    </source>
</evidence>
<dbReference type="PROSITE" id="PS01359">
    <property type="entry name" value="ZF_PHD_1"/>
    <property type="match status" value="1"/>
</dbReference>
<dbReference type="SMART" id="SM00249">
    <property type="entry name" value="PHD"/>
    <property type="match status" value="1"/>
</dbReference>
<dbReference type="InterPro" id="IPR001965">
    <property type="entry name" value="Znf_PHD"/>
</dbReference>
<dbReference type="eggNOG" id="KOG0385">
    <property type="taxonomic scope" value="Eukaryota"/>
</dbReference>
<reference evidence="6" key="1">
    <citation type="journal article" date="2012" name="Science">
        <title>The Paleozoic origin of enzymatic lignin decomposition reconstructed from 31 fungal genomes.</title>
        <authorList>
            <person name="Floudas D."/>
            <person name="Binder M."/>
            <person name="Riley R."/>
            <person name="Barry K."/>
            <person name="Blanchette R.A."/>
            <person name="Henrissat B."/>
            <person name="Martinez A.T."/>
            <person name="Otillar R."/>
            <person name="Spatafora J.W."/>
            <person name="Yadav J.S."/>
            <person name="Aerts A."/>
            <person name="Benoit I."/>
            <person name="Boyd A."/>
            <person name="Carlson A."/>
            <person name="Copeland A."/>
            <person name="Coutinho P.M."/>
            <person name="de Vries R.P."/>
            <person name="Ferreira P."/>
            <person name="Findley K."/>
            <person name="Foster B."/>
            <person name="Gaskell J."/>
            <person name="Glotzer D."/>
            <person name="Gorecki P."/>
            <person name="Heitman J."/>
            <person name="Hesse C."/>
            <person name="Hori C."/>
            <person name="Igarashi K."/>
            <person name="Jurgens J.A."/>
            <person name="Kallen N."/>
            <person name="Kersten P."/>
            <person name="Kohler A."/>
            <person name="Kuees U."/>
            <person name="Kumar T.K.A."/>
            <person name="Kuo A."/>
            <person name="LaButti K."/>
            <person name="Larrondo L.F."/>
            <person name="Lindquist E."/>
            <person name="Ling A."/>
            <person name="Lombard V."/>
            <person name="Lucas S."/>
            <person name="Lundell T."/>
            <person name="Martin R."/>
            <person name="McLaughlin D.J."/>
            <person name="Morgenstern I."/>
            <person name="Morin E."/>
            <person name="Murat C."/>
            <person name="Nagy L.G."/>
            <person name="Nolan M."/>
            <person name="Ohm R.A."/>
            <person name="Patyshakuliyeva A."/>
            <person name="Rokas A."/>
            <person name="Ruiz-Duenas F.J."/>
            <person name="Sabat G."/>
            <person name="Salamov A."/>
            <person name="Samejima M."/>
            <person name="Schmutz J."/>
            <person name="Slot J.C."/>
            <person name="St John F."/>
            <person name="Stenlid J."/>
            <person name="Sun H."/>
            <person name="Sun S."/>
            <person name="Syed K."/>
            <person name="Tsang A."/>
            <person name="Wiebenga A."/>
            <person name="Young D."/>
            <person name="Pisabarro A."/>
            <person name="Eastwood D.C."/>
            <person name="Martin F."/>
            <person name="Cullen D."/>
            <person name="Grigoriev I.V."/>
            <person name="Hibbett D.S."/>
        </authorList>
    </citation>
    <scope>NUCLEOTIDE SEQUENCE [LARGE SCALE GENOMIC DNA]</scope>
    <source>
        <strain evidence="6">TFB10046</strain>
    </source>
</reference>
<dbReference type="InParanoid" id="J0CUX5"/>
<dbReference type="SUPFAM" id="SSF57903">
    <property type="entry name" value="FYVE/PHD zinc finger"/>
    <property type="match status" value="1"/>
</dbReference>
<dbReference type="OrthoDB" id="448448at2759"/>
<evidence type="ECO:0000256" key="3">
    <source>
        <dbReference type="ARBA" id="ARBA00022833"/>
    </source>
</evidence>
<dbReference type="GO" id="GO:0008270">
    <property type="term" value="F:zinc ion binding"/>
    <property type="evidence" value="ECO:0007669"/>
    <property type="project" value="UniProtKB-KW"/>
</dbReference>
<dbReference type="AlphaFoldDB" id="J0CUX5"/>